<dbReference type="EC" id="3.5.1.87" evidence="5"/>
<dbReference type="InterPro" id="IPR036264">
    <property type="entry name" value="Bact_exopeptidase_dim_dom"/>
</dbReference>
<organism evidence="5 6">
    <name type="scientific">Jannaschia donghaensis</name>
    <dbReference type="NCBI Taxonomy" id="420998"/>
    <lineage>
        <taxon>Bacteria</taxon>
        <taxon>Pseudomonadati</taxon>
        <taxon>Pseudomonadota</taxon>
        <taxon>Alphaproteobacteria</taxon>
        <taxon>Rhodobacterales</taxon>
        <taxon>Roseobacteraceae</taxon>
        <taxon>Jannaschia</taxon>
    </lineage>
</organism>
<dbReference type="GO" id="GO:0046872">
    <property type="term" value="F:metal ion binding"/>
    <property type="evidence" value="ECO:0007669"/>
    <property type="project" value="UniProtKB-KW"/>
</dbReference>
<dbReference type="SUPFAM" id="SSF55031">
    <property type="entry name" value="Bacterial exopeptidase dimerisation domain"/>
    <property type="match status" value="1"/>
</dbReference>
<feature type="binding site" evidence="3">
    <location>
        <position position="87"/>
    </location>
    <ligand>
        <name>Zn(2+)</name>
        <dbReference type="ChEBI" id="CHEBI:29105"/>
        <label>2</label>
    </ligand>
</feature>
<evidence type="ECO:0000259" key="4">
    <source>
        <dbReference type="Pfam" id="PF07687"/>
    </source>
</evidence>
<dbReference type="InterPro" id="IPR010158">
    <property type="entry name" value="Amidase_Cbmase"/>
</dbReference>
<dbReference type="AlphaFoldDB" id="A0A0M6YGU1"/>
<evidence type="ECO:0000313" key="6">
    <source>
        <dbReference type="Proteomes" id="UP000049222"/>
    </source>
</evidence>
<dbReference type="STRING" id="420998.JDO7802_01582"/>
<dbReference type="PANTHER" id="PTHR32494:SF5">
    <property type="entry name" value="ALLANTOATE AMIDOHYDROLASE"/>
    <property type="match status" value="1"/>
</dbReference>
<keyword evidence="3" id="KW-0479">Metal-binding</keyword>
<evidence type="ECO:0000256" key="1">
    <source>
        <dbReference type="ARBA" id="ARBA00006153"/>
    </source>
</evidence>
<proteinExistence type="inferred from homology"/>
<evidence type="ECO:0000313" key="5">
    <source>
        <dbReference type="EMBL" id="CTQ49568.1"/>
    </source>
</evidence>
<dbReference type="OrthoDB" id="9808195at2"/>
<comment type="similarity">
    <text evidence="1">Belongs to the peptidase M20 family.</text>
</comment>
<protein>
    <submittedName>
        <fullName evidence="5">N-carbamoyl-L-amino acid hydrolase</fullName>
        <ecNumber evidence="5">3.5.1.87</ecNumber>
    </submittedName>
</protein>
<feature type="binding site" evidence="3">
    <location>
        <position position="87"/>
    </location>
    <ligand>
        <name>Zn(2+)</name>
        <dbReference type="ChEBI" id="CHEBI:29105"/>
        <label>1</label>
    </ligand>
</feature>
<accession>A0A0M6YGU1</accession>
<dbReference type="GO" id="GO:0050538">
    <property type="term" value="F:N-carbamoyl-L-amino-acid hydrolase activity"/>
    <property type="evidence" value="ECO:0007669"/>
    <property type="project" value="UniProtKB-EC"/>
</dbReference>
<comment type="cofactor">
    <cofactor evidence="3">
        <name>Zn(2+)</name>
        <dbReference type="ChEBI" id="CHEBI:29105"/>
    </cofactor>
    <text evidence="3">Binds 2 Zn(2+) ions per subunit.</text>
</comment>
<sequence>MPDADPARFLSDLNALRTIGGVSGDHRGVIRRAFDADDVRARLWLADRFADAGLNPVIDPAGNVWGLRGPLLLGSHTDTQPEGGWLDGALGVIAALEVARTNSDVSVVSFQDEEGRFGATTGSEIWSGALTLSAADKLTDLGGLTFGDARRALPATGDFLDPARFTAYLEHHIEQGPVLDTAGQVAGVVSAIVGLRQTDVTLTGQQNHAGTTPMHLRIDALRGLSDADHAIRTALRNVATPQSVWTIGHVSVHPNAPSAIPGRVRFTVQWRDAETARLDRMEIAVRDALDRVARDTGLTLTISDTACLPPVDMNDGIRSALRTAARTHAPGKWRDMPSGALHDATNVSRLMPVGMLFAPSIGGVSHDFAEDTAEADLVTGLRILADAARALT</sequence>
<dbReference type="Proteomes" id="UP000049222">
    <property type="component" value="Unassembled WGS sequence"/>
</dbReference>
<dbReference type="GO" id="GO:0016813">
    <property type="term" value="F:hydrolase activity, acting on carbon-nitrogen (but not peptide) bonds, in linear amidines"/>
    <property type="evidence" value="ECO:0007669"/>
    <property type="project" value="InterPro"/>
</dbReference>
<dbReference type="Pfam" id="PF07687">
    <property type="entry name" value="M20_dimer"/>
    <property type="match status" value="1"/>
</dbReference>
<dbReference type="InterPro" id="IPR002933">
    <property type="entry name" value="Peptidase_M20"/>
</dbReference>
<evidence type="ECO:0000256" key="2">
    <source>
        <dbReference type="ARBA" id="ARBA00022801"/>
    </source>
</evidence>
<feature type="binding site" evidence="3">
    <location>
        <position position="172"/>
    </location>
    <ligand>
        <name>Zn(2+)</name>
        <dbReference type="ChEBI" id="CHEBI:29105"/>
        <label>1</label>
    </ligand>
</feature>
<evidence type="ECO:0000256" key="3">
    <source>
        <dbReference type="PIRSR" id="PIRSR001235-1"/>
    </source>
</evidence>
<gene>
    <name evidence="5" type="primary">amaB_2</name>
    <name evidence="5" type="ORF">JDO7802_01582</name>
</gene>
<dbReference type="Pfam" id="PF01546">
    <property type="entry name" value="Peptidase_M20"/>
    <property type="match status" value="1"/>
</dbReference>
<dbReference type="InterPro" id="IPR011650">
    <property type="entry name" value="Peptidase_M20_dimer"/>
</dbReference>
<dbReference type="PANTHER" id="PTHR32494">
    <property type="entry name" value="ALLANTOATE DEIMINASE-RELATED"/>
    <property type="match status" value="1"/>
</dbReference>
<dbReference type="EMBL" id="CXSU01000011">
    <property type="protein sequence ID" value="CTQ49568.1"/>
    <property type="molecule type" value="Genomic_DNA"/>
</dbReference>
<dbReference type="Gene3D" id="3.30.70.360">
    <property type="match status" value="1"/>
</dbReference>
<feature type="binding site" evidence="3">
    <location>
        <position position="366"/>
    </location>
    <ligand>
        <name>Zn(2+)</name>
        <dbReference type="ChEBI" id="CHEBI:29105"/>
        <label>2</label>
    </ligand>
</feature>
<dbReference type="RefSeq" id="WP_055084259.1">
    <property type="nucleotide sequence ID" value="NZ_CXSU01000011.1"/>
</dbReference>
<name>A0A0M6YGU1_9RHOB</name>
<keyword evidence="3" id="KW-0862">Zinc</keyword>
<dbReference type="PIRSF" id="PIRSF001235">
    <property type="entry name" value="Amidase_carbamoylase"/>
    <property type="match status" value="1"/>
</dbReference>
<feature type="domain" description="Peptidase M20 dimerisation" evidence="4">
    <location>
        <begin position="194"/>
        <end position="294"/>
    </location>
</feature>
<keyword evidence="2 5" id="KW-0378">Hydrolase</keyword>
<feature type="binding site" evidence="3">
    <location>
        <position position="114"/>
    </location>
    <ligand>
        <name>Zn(2+)</name>
        <dbReference type="ChEBI" id="CHEBI:29105"/>
        <label>2</label>
    </ligand>
</feature>
<dbReference type="Gene3D" id="3.40.630.10">
    <property type="entry name" value="Zn peptidases"/>
    <property type="match status" value="1"/>
</dbReference>
<feature type="binding site" evidence="3">
    <location>
        <position position="76"/>
    </location>
    <ligand>
        <name>Zn(2+)</name>
        <dbReference type="ChEBI" id="CHEBI:29105"/>
        <label>1</label>
    </ligand>
</feature>
<reference evidence="5 6" key="1">
    <citation type="submission" date="2015-07" db="EMBL/GenBank/DDBJ databases">
        <authorList>
            <person name="Noorani M."/>
        </authorList>
    </citation>
    <scope>NUCLEOTIDE SEQUENCE [LARGE SCALE GENOMIC DNA]</scope>
    <source>
        <strain evidence="5 6">CECT 7802</strain>
    </source>
</reference>
<keyword evidence="6" id="KW-1185">Reference proteome</keyword>
<dbReference type="SUPFAM" id="SSF53187">
    <property type="entry name" value="Zn-dependent exopeptidases"/>
    <property type="match status" value="1"/>
</dbReference>
<dbReference type="NCBIfam" id="TIGR01879">
    <property type="entry name" value="hydantase"/>
    <property type="match status" value="1"/>
</dbReference>